<evidence type="ECO:0000313" key="2">
    <source>
        <dbReference type="Proteomes" id="UP001292094"/>
    </source>
</evidence>
<protein>
    <submittedName>
        <fullName evidence="1">Uncharacterized protein</fullName>
    </submittedName>
</protein>
<keyword evidence="2" id="KW-1185">Reference proteome</keyword>
<name>A0AAE1UAP5_9EUCA</name>
<dbReference type="EMBL" id="JAWZYT010001003">
    <property type="protein sequence ID" value="KAK4316637.1"/>
    <property type="molecule type" value="Genomic_DNA"/>
</dbReference>
<comment type="caution">
    <text evidence="1">The sequence shown here is derived from an EMBL/GenBank/DDBJ whole genome shotgun (WGS) entry which is preliminary data.</text>
</comment>
<dbReference type="Proteomes" id="UP001292094">
    <property type="component" value="Unassembled WGS sequence"/>
</dbReference>
<gene>
    <name evidence="1" type="ORF">Pmani_012227</name>
</gene>
<evidence type="ECO:0000313" key="1">
    <source>
        <dbReference type="EMBL" id="KAK4316637.1"/>
    </source>
</evidence>
<sequence>MHSLPLSSSPRYNNFFFILFHNSTAPLLPTTPIQLHPQYHNSATTPPFYPQYHNYFTSTSVPQLHYNSSTALSVPLSLPISHSLQSLSPFTNYTPPPPSPYYHPNSLLLLHTSPADLTVKAQHQRVGKSAE</sequence>
<dbReference type="AlphaFoldDB" id="A0AAE1UAP5"/>
<accession>A0AAE1UAP5</accession>
<reference evidence="1" key="1">
    <citation type="submission" date="2023-11" db="EMBL/GenBank/DDBJ databases">
        <title>Genome assemblies of two species of porcelain crab, Petrolisthes cinctipes and Petrolisthes manimaculis (Anomura: Porcellanidae).</title>
        <authorList>
            <person name="Angst P."/>
        </authorList>
    </citation>
    <scope>NUCLEOTIDE SEQUENCE</scope>
    <source>
        <strain evidence="1">PB745_02</strain>
        <tissue evidence="1">Gill</tissue>
    </source>
</reference>
<proteinExistence type="predicted"/>
<organism evidence="1 2">
    <name type="scientific">Petrolisthes manimaculis</name>
    <dbReference type="NCBI Taxonomy" id="1843537"/>
    <lineage>
        <taxon>Eukaryota</taxon>
        <taxon>Metazoa</taxon>
        <taxon>Ecdysozoa</taxon>
        <taxon>Arthropoda</taxon>
        <taxon>Crustacea</taxon>
        <taxon>Multicrustacea</taxon>
        <taxon>Malacostraca</taxon>
        <taxon>Eumalacostraca</taxon>
        <taxon>Eucarida</taxon>
        <taxon>Decapoda</taxon>
        <taxon>Pleocyemata</taxon>
        <taxon>Anomura</taxon>
        <taxon>Galatheoidea</taxon>
        <taxon>Porcellanidae</taxon>
        <taxon>Petrolisthes</taxon>
    </lineage>
</organism>